<gene>
    <name evidence="9" type="primary">trpF</name>
    <name evidence="12" type="ORF">GT747_04730</name>
    <name evidence="11" type="ORF">NE646_01310</name>
    <name evidence="13" type="ORF">SAMN05444424_1519</name>
</gene>
<dbReference type="Gene3D" id="3.20.20.70">
    <property type="entry name" value="Aldolase class I"/>
    <property type="match status" value="1"/>
</dbReference>
<dbReference type="RefSeq" id="WP_021657977.1">
    <property type="nucleotide sequence ID" value="NZ_FQVY01000002.1"/>
</dbReference>
<comment type="catalytic activity">
    <reaction evidence="1 9">
        <text>N-(5-phospho-beta-D-ribosyl)anthranilate = 1-(2-carboxyphenylamino)-1-deoxy-D-ribulose 5-phosphate</text>
        <dbReference type="Rhea" id="RHEA:21540"/>
        <dbReference type="ChEBI" id="CHEBI:18277"/>
        <dbReference type="ChEBI" id="CHEBI:58613"/>
        <dbReference type="EC" id="5.3.1.24"/>
    </reaction>
</comment>
<evidence type="ECO:0000313" key="15">
    <source>
        <dbReference type="Proteomes" id="UP000474718"/>
    </source>
</evidence>
<dbReference type="Proteomes" id="UP001205063">
    <property type="component" value="Unassembled WGS sequence"/>
</dbReference>
<dbReference type="Pfam" id="PF00697">
    <property type="entry name" value="PRAI"/>
    <property type="match status" value="1"/>
</dbReference>
<reference evidence="12 15" key="3">
    <citation type="journal article" date="2019" name="Nat. Med.">
        <title>A library of human gut bacterial isolates paired with longitudinal multiomics data enables mechanistic microbiome research.</title>
        <authorList>
            <person name="Poyet M."/>
            <person name="Groussin M."/>
            <person name="Gibbons S.M."/>
            <person name="Avila-Pacheco J."/>
            <person name="Jiang X."/>
            <person name="Kearney S.M."/>
            <person name="Perrotta A.R."/>
            <person name="Berdy B."/>
            <person name="Zhao S."/>
            <person name="Lieberman T.D."/>
            <person name="Swanson P.K."/>
            <person name="Smith M."/>
            <person name="Roesemann S."/>
            <person name="Alexander J.E."/>
            <person name="Rich S.A."/>
            <person name="Livny J."/>
            <person name="Vlamakis H."/>
            <person name="Clish C."/>
            <person name="Bullock K."/>
            <person name="Deik A."/>
            <person name="Scott J."/>
            <person name="Pierce K.A."/>
            <person name="Xavier R.J."/>
            <person name="Alm E.J."/>
        </authorList>
    </citation>
    <scope>NUCLEOTIDE SEQUENCE [LARGE SCALE GENOMIC DNA]</scope>
    <source>
        <strain evidence="12 15">BIOML-A2</strain>
    </source>
</reference>
<dbReference type="PANTHER" id="PTHR42894:SF1">
    <property type="entry name" value="N-(5'-PHOSPHORIBOSYL)ANTHRANILATE ISOMERASE"/>
    <property type="match status" value="1"/>
</dbReference>
<evidence type="ECO:0000259" key="10">
    <source>
        <dbReference type="Pfam" id="PF00697"/>
    </source>
</evidence>
<evidence type="ECO:0000256" key="4">
    <source>
        <dbReference type="ARBA" id="ARBA00022272"/>
    </source>
</evidence>
<keyword evidence="6 9" id="KW-0822">Tryptophan biosynthesis</keyword>
<dbReference type="GO" id="GO:0004640">
    <property type="term" value="F:phosphoribosylanthranilate isomerase activity"/>
    <property type="evidence" value="ECO:0007669"/>
    <property type="project" value="UniProtKB-UniRule"/>
</dbReference>
<name>A0AAP1PWU0_9FIRM</name>
<evidence type="ECO:0000256" key="1">
    <source>
        <dbReference type="ARBA" id="ARBA00001164"/>
    </source>
</evidence>
<evidence type="ECO:0000256" key="8">
    <source>
        <dbReference type="ARBA" id="ARBA00023235"/>
    </source>
</evidence>
<sequence length="228" mass="24293">MITQIYSMQTPEEALACVEAGADHIGVNPTAKNSGMSKDEAMAKCKAIFDAVGDRAVKVALTIDDTPEEQIEIIEKLHPDVLHVSGAEDDATPEQVAAWKAKYPWLKIMQAVPMSGPEAIERAVAFSKFCDMLILDSVVPGVIGTGAAGITHDWAWDRAIVEQASCPVIIAGGLGPDNVADAVRAVKPWGVDSLTKTNCEKSHIGKKDIDKVRAFCENAQAAAKELGI</sequence>
<keyword evidence="15" id="KW-1185">Reference proteome</keyword>
<organism evidence="13 14">
    <name type="scientific">Bittarella massiliensis</name>
    <name type="common">ex Durand et al. 2017</name>
    <dbReference type="NCBI Taxonomy" id="1720313"/>
    <lineage>
        <taxon>Bacteria</taxon>
        <taxon>Bacillati</taxon>
        <taxon>Bacillota</taxon>
        <taxon>Clostridia</taxon>
        <taxon>Eubacteriales</taxon>
        <taxon>Oscillospiraceae</taxon>
        <taxon>Bittarella (ex Durand et al. 2017)</taxon>
    </lineage>
</organism>
<evidence type="ECO:0000256" key="3">
    <source>
        <dbReference type="ARBA" id="ARBA00012572"/>
    </source>
</evidence>
<keyword evidence="5 9" id="KW-0028">Amino-acid biosynthesis</keyword>
<dbReference type="CDD" id="cd00405">
    <property type="entry name" value="PRAI"/>
    <property type="match status" value="1"/>
</dbReference>
<dbReference type="EC" id="5.3.1.24" evidence="3 9"/>
<evidence type="ECO:0000313" key="11">
    <source>
        <dbReference type="EMBL" id="MCQ4948309.1"/>
    </source>
</evidence>
<dbReference type="EMBL" id="JANGAB010000001">
    <property type="protein sequence ID" value="MCQ4948309.1"/>
    <property type="molecule type" value="Genomic_DNA"/>
</dbReference>
<dbReference type="InterPro" id="IPR013785">
    <property type="entry name" value="Aldolase_TIM"/>
</dbReference>
<keyword evidence="8 9" id="KW-0413">Isomerase</keyword>
<feature type="domain" description="N-(5'phosphoribosyl) anthranilate isomerase (PRAI)" evidence="10">
    <location>
        <begin position="7"/>
        <end position="218"/>
    </location>
</feature>
<comment type="caution">
    <text evidence="13">The sequence shown here is derived from an EMBL/GenBank/DDBJ whole genome shotgun (WGS) entry which is preliminary data.</text>
</comment>
<reference evidence="14" key="1">
    <citation type="submission" date="2016-11" db="EMBL/GenBank/DDBJ databases">
        <authorList>
            <person name="Jaros S."/>
            <person name="Januszkiewicz K."/>
            <person name="Wedrychowicz H."/>
        </authorList>
    </citation>
    <scope>NUCLEOTIDE SEQUENCE [LARGE SCALE GENOMIC DNA]</scope>
    <source>
        <strain evidence="14">DSM 4029</strain>
    </source>
</reference>
<proteinExistence type="inferred from homology"/>
<dbReference type="EMBL" id="FQVY01000002">
    <property type="protein sequence ID" value="SHG11327.1"/>
    <property type="molecule type" value="Genomic_DNA"/>
</dbReference>
<accession>A0AAP1PWU0</accession>
<comment type="pathway">
    <text evidence="2 9">Amino-acid biosynthesis; L-tryptophan biosynthesis; L-tryptophan from chorismate: step 3/5.</text>
</comment>
<comment type="similarity">
    <text evidence="9">Belongs to the TrpF family.</text>
</comment>
<evidence type="ECO:0000313" key="14">
    <source>
        <dbReference type="Proteomes" id="UP000184089"/>
    </source>
</evidence>
<dbReference type="GO" id="GO:0000162">
    <property type="term" value="P:L-tryptophan biosynthetic process"/>
    <property type="evidence" value="ECO:0007669"/>
    <property type="project" value="UniProtKB-UniRule"/>
</dbReference>
<evidence type="ECO:0000256" key="9">
    <source>
        <dbReference type="HAMAP-Rule" id="MF_00135"/>
    </source>
</evidence>
<evidence type="ECO:0000313" key="12">
    <source>
        <dbReference type="EMBL" id="MZL69074.1"/>
    </source>
</evidence>
<evidence type="ECO:0000256" key="5">
    <source>
        <dbReference type="ARBA" id="ARBA00022605"/>
    </source>
</evidence>
<dbReference type="Proteomes" id="UP000474718">
    <property type="component" value="Unassembled WGS sequence"/>
</dbReference>
<dbReference type="HAMAP" id="MF_00135">
    <property type="entry name" value="PRAI"/>
    <property type="match status" value="1"/>
</dbReference>
<dbReference type="Proteomes" id="UP000184089">
    <property type="component" value="Unassembled WGS sequence"/>
</dbReference>
<protein>
    <recommendedName>
        <fullName evidence="4 9">N-(5'-phosphoribosyl)anthranilate isomerase</fullName>
        <shortName evidence="9">PRAI</shortName>
        <ecNumber evidence="3 9">5.3.1.24</ecNumber>
    </recommendedName>
</protein>
<dbReference type="PANTHER" id="PTHR42894">
    <property type="entry name" value="N-(5'-PHOSPHORIBOSYL)ANTHRANILATE ISOMERASE"/>
    <property type="match status" value="1"/>
</dbReference>
<dbReference type="SUPFAM" id="SSF51366">
    <property type="entry name" value="Ribulose-phoshate binding barrel"/>
    <property type="match status" value="1"/>
</dbReference>
<dbReference type="EMBL" id="WWVX01000002">
    <property type="protein sequence ID" value="MZL69074.1"/>
    <property type="molecule type" value="Genomic_DNA"/>
</dbReference>
<evidence type="ECO:0000256" key="6">
    <source>
        <dbReference type="ARBA" id="ARBA00022822"/>
    </source>
</evidence>
<keyword evidence="7 9" id="KW-0057">Aromatic amino acid biosynthesis</keyword>
<evidence type="ECO:0000313" key="13">
    <source>
        <dbReference type="EMBL" id="SHG11327.1"/>
    </source>
</evidence>
<dbReference type="InterPro" id="IPR011060">
    <property type="entry name" value="RibuloseP-bd_barrel"/>
</dbReference>
<evidence type="ECO:0000256" key="2">
    <source>
        <dbReference type="ARBA" id="ARBA00004664"/>
    </source>
</evidence>
<reference evidence="11" key="4">
    <citation type="submission" date="2022-06" db="EMBL/GenBank/DDBJ databases">
        <title>Isolation of gut microbiota from human fecal samples.</title>
        <authorList>
            <person name="Pamer E.G."/>
            <person name="Barat B."/>
            <person name="Waligurski E."/>
            <person name="Medina S."/>
            <person name="Paddock L."/>
            <person name="Mostad J."/>
        </authorList>
    </citation>
    <scope>NUCLEOTIDE SEQUENCE</scope>
    <source>
        <strain evidence="11">DFI.7.96</strain>
    </source>
</reference>
<dbReference type="InterPro" id="IPR044643">
    <property type="entry name" value="TrpF_fam"/>
</dbReference>
<dbReference type="AlphaFoldDB" id="A0AAP1PWU0"/>
<reference evidence="13" key="2">
    <citation type="submission" date="2016-11" db="EMBL/GenBank/DDBJ databases">
        <authorList>
            <person name="Varghese N."/>
            <person name="Submissions S."/>
        </authorList>
    </citation>
    <scope>NUCLEOTIDE SEQUENCE</scope>
    <source>
        <strain evidence="13">DSM 4029</strain>
    </source>
</reference>
<dbReference type="InterPro" id="IPR001240">
    <property type="entry name" value="PRAI_dom"/>
</dbReference>
<evidence type="ECO:0000256" key="7">
    <source>
        <dbReference type="ARBA" id="ARBA00023141"/>
    </source>
</evidence>